<accession>A0A1C7NTY0</accession>
<proteinExistence type="predicted"/>
<evidence type="ECO:0000313" key="2">
    <source>
        <dbReference type="Proteomes" id="UP000093000"/>
    </source>
</evidence>
<name>A0A1C7NTY0_9FUNG</name>
<reference evidence="1 2" key="1">
    <citation type="submission" date="2016-03" db="EMBL/GenBank/DDBJ databases">
        <title>Choanephora cucurbitarum.</title>
        <authorList>
            <person name="Min B."/>
            <person name="Park H."/>
            <person name="Park J.-H."/>
            <person name="Shin H.-D."/>
            <person name="Choi I.-G."/>
        </authorList>
    </citation>
    <scope>NUCLEOTIDE SEQUENCE [LARGE SCALE GENOMIC DNA]</scope>
    <source>
        <strain evidence="1 2">KUS-F28377</strain>
    </source>
</reference>
<sequence>MRINSSPPFELCKRVSLSKKRDIVRRHSQQARIAKRSEYLLTVRSEAYQNPNDQQRLKCEVLYVLIEIRIRAENNNFTCTTTRLQQ</sequence>
<evidence type="ECO:0000313" key="1">
    <source>
        <dbReference type="EMBL" id="OBZ90954.1"/>
    </source>
</evidence>
<dbReference type="Proteomes" id="UP000093000">
    <property type="component" value="Unassembled WGS sequence"/>
</dbReference>
<dbReference type="EMBL" id="LUGH01000027">
    <property type="protein sequence ID" value="OBZ90954.1"/>
    <property type="molecule type" value="Genomic_DNA"/>
</dbReference>
<dbReference type="AlphaFoldDB" id="A0A1C7NTY0"/>
<gene>
    <name evidence="1" type="ORF">A0J61_01013</name>
</gene>
<keyword evidence="2" id="KW-1185">Reference proteome</keyword>
<comment type="caution">
    <text evidence="1">The sequence shown here is derived from an EMBL/GenBank/DDBJ whole genome shotgun (WGS) entry which is preliminary data.</text>
</comment>
<protein>
    <submittedName>
        <fullName evidence="1">Uncharacterized protein</fullName>
    </submittedName>
</protein>
<dbReference type="InParanoid" id="A0A1C7NTY0"/>
<organism evidence="1 2">
    <name type="scientific">Choanephora cucurbitarum</name>
    <dbReference type="NCBI Taxonomy" id="101091"/>
    <lineage>
        <taxon>Eukaryota</taxon>
        <taxon>Fungi</taxon>
        <taxon>Fungi incertae sedis</taxon>
        <taxon>Mucoromycota</taxon>
        <taxon>Mucoromycotina</taxon>
        <taxon>Mucoromycetes</taxon>
        <taxon>Mucorales</taxon>
        <taxon>Mucorineae</taxon>
        <taxon>Choanephoraceae</taxon>
        <taxon>Choanephoroideae</taxon>
        <taxon>Choanephora</taxon>
    </lineage>
</organism>